<dbReference type="InterPro" id="IPR052557">
    <property type="entry name" value="CAP/Cytokinesis_protein"/>
</dbReference>
<organism evidence="3 4">
    <name type="scientific">Candidatus Acetatifactor stercoripullorum</name>
    <dbReference type="NCBI Taxonomy" id="2838414"/>
    <lineage>
        <taxon>Bacteria</taxon>
        <taxon>Bacillati</taxon>
        <taxon>Bacillota</taxon>
        <taxon>Clostridia</taxon>
        <taxon>Lachnospirales</taxon>
        <taxon>Lachnospiraceae</taxon>
        <taxon>Acetatifactor</taxon>
    </lineage>
</organism>
<dbReference type="SMART" id="SM00460">
    <property type="entry name" value="TGc"/>
    <property type="match status" value="1"/>
</dbReference>
<proteinExistence type="predicted"/>
<dbReference type="PANTHER" id="PTHR46333:SF2">
    <property type="entry name" value="CYTOKINESIS PROTEIN 3"/>
    <property type="match status" value="1"/>
</dbReference>
<gene>
    <name evidence="3" type="ORF">H9742_11245</name>
</gene>
<feature type="region of interest" description="Disordered" evidence="1">
    <location>
        <begin position="47"/>
        <end position="72"/>
    </location>
</feature>
<dbReference type="GO" id="GO:0005737">
    <property type="term" value="C:cytoplasm"/>
    <property type="evidence" value="ECO:0007669"/>
    <property type="project" value="TreeGrafter"/>
</dbReference>
<protein>
    <recommendedName>
        <fullName evidence="2">Transglutaminase-like domain-containing protein</fullName>
    </recommendedName>
</protein>
<reference evidence="3" key="1">
    <citation type="journal article" date="2021" name="PeerJ">
        <title>Extensive microbial diversity within the chicken gut microbiome revealed by metagenomics and culture.</title>
        <authorList>
            <person name="Gilroy R."/>
            <person name="Ravi A."/>
            <person name="Getino M."/>
            <person name="Pursley I."/>
            <person name="Horton D.L."/>
            <person name="Alikhan N.F."/>
            <person name="Baker D."/>
            <person name="Gharbi K."/>
            <person name="Hall N."/>
            <person name="Watson M."/>
            <person name="Adriaenssens E.M."/>
            <person name="Foster-Nyarko E."/>
            <person name="Jarju S."/>
            <person name="Secka A."/>
            <person name="Antonio M."/>
            <person name="Oren A."/>
            <person name="Chaudhuri R.R."/>
            <person name="La Ragione R."/>
            <person name="Hildebrand F."/>
            <person name="Pallen M.J."/>
        </authorList>
    </citation>
    <scope>NUCLEOTIDE SEQUENCE</scope>
    <source>
        <strain evidence="3">CHK195-6426</strain>
    </source>
</reference>
<dbReference type="InterPro" id="IPR002931">
    <property type="entry name" value="Transglutaminase-like"/>
</dbReference>
<dbReference type="Proteomes" id="UP000824265">
    <property type="component" value="Unassembled WGS sequence"/>
</dbReference>
<evidence type="ECO:0000259" key="2">
    <source>
        <dbReference type="SMART" id="SM00460"/>
    </source>
</evidence>
<dbReference type="PROSITE" id="PS51257">
    <property type="entry name" value="PROKAR_LIPOPROTEIN"/>
    <property type="match status" value="1"/>
</dbReference>
<dbReference type="EMBL" id="DXGH01000062">
    <property type="protein sequence ID" value="HIW82068.1"/>
    <property type="molecule type" value="Genomic_DNA"/>
</dbReference>
<evidence type="ECO:0000313" key="3">
    <source>
        <dbReference type="EMBL" id="HIW82068.1"/>
    </source>
</evidence>
<evidence type="ECO:0000313" key="4">
    <source>
        <dbReference type="Proteomes" id="UP000824265"/>
    </source>
</evidence>
<dbReference type="Pfam" id="PF01841">
    <property type="entry name" value="Transglut_core"/>
    <property type="match status" value="1"/>
</dbReference>
<sequence>MKKGALTGRFVLLLFLLVLLWTGCAESELFGEGGAGETASLEAALENPQTAVPKQEEADAQPSGETQASGESGEETVSFLWEGASFVSHFAFDSLTDAQKQWYRDIEKSLGAMEETVRLSQEGIEAGLDETCIDQIFQCVLIDHPELFYVEGYTYTKYERGGSLLAIDFSGTYSMDIQSALTRKEAIEAGAAVYLSGIAAESSEYEKVKYVYETLIRNTDYDLNSVDNQNIYSVFVNHLSVCQGYAKAAQYLLNRLGVECTLVMGTVDTGEGHAWNLVKVDGSYYYVDATWGDASYRLESPEGVEDAYMPDINYDYLCVTTRELLRTHTLGGVVPMPECTAVEANYYVREGALFTSYDREQMKALFDRAASQGKSDVTVKCSDSACFQEILSALIEGQEIFDYLSSESGTIAYAHNEKQLSLTFWVTNEQ</sequence>
<evidence type="ECO:0000256" key="1">
    <source>
        <dbReference type="SAM" id="MobiDB-lite"/>
    </source>
</evidence>
<reference evidence="3" key="2">
    <citation type="submission" date="2021-04" db="EMBL/GenBank/DDBJ databases">
        <authorList>
            <person name="Gilroy R."/>
        </authorList>
    </citation>
    <scope>NUCLEOTIDE SEQUENCE</scope>
    <source>
        <strain evidence="3">CHK195-6426</strain>
    </source>
</reference>
<dbReference type="Gene3D" id="3.10.620.30">
    <property type="match status" value="1"/>
</dbReference>
<accession>A0A9D1R5V2</accession>
<feature type="domain" description="Transglutaminase-like" evidence="2">
    <location>
        <begin position="234"/>
        <end position="291"/>
    </location>
</feature>
<dbReference type="SUPFAM" id="SSF54001">
    <property type="entry name" value="Cysteine proteinases"/>
    <property type="match status" value="1"/>
</dbReference>
<dbReference type="InterPro" id="IPR038765">
    <property type="entry name" value="Papain-like_cys_pep_sf"/>
</dbReference>
<comment type="caution">
    <text evidence="3">The sequence shown here is derived from an EMBL/GenBank/DDBJ whole genome shotgun (WGS) entry which is preliminary data.</text>
</comment>
<dbReference type="AlphaFoldDB" id="A0A9D1R5V2"/>
<dbReference type="PANTHER" id="PTHR46333">
    <property type="entry name" value="CYTOKINESIS PROTEIN 3"/>
    <property type="match status" value="1"/>
</dbReference>
<name>A0A9D1R5V2_9FIRM</name>